<dbReference type="PANTHER" id="PTHR11986">
    <property type="entry name" value="AMINOTRANSFERASE CLASS III"/>
    <property type="match status" value="1"/>
</dbReference>
<dbReference type="GO" id="GO:0004587">
    <property type="term" value="F:ornithine aminotransferase activity"/>
    <property type="evidence" value="ECO:0007669"/>
    <property type="project" value="UniProtKB-EC"/>
</dbReference>
<evidence type="ECO:0000256" key="3">
    <source>
        <dbReference type="ARBA" id="ARBA00012924"/>
    </source>
</evidence>
<dbReference type="PIRSF" id="PIRSF000521">
    <property type="entry name" value="Transaminase_4ab_Lys_Orn"/>
    <property type="match status" value="1"/>
</dbReference>
<dbReference type="NCBIfam" id="TIGR01885">
    <property type="entry name" value="Orn_aminotrans"/>
    <property type="match status" value="1"/>
</dbReference>
<keyword evidence="10" id="KW-1185">Reference proteome</keyword>
<dbReference type="PANTHER" id="PTHR11986:SF18">
    <property type="entry name" value="ORNITHINE AMINOTRANSFERASE, MITOCHONDRIAL"/>
    <property type="match status" value="1"/>
</dbReference>
<dbReference type="PROSITE" id="PS00600">
    <property type="entry name" value="AA_TRANSFER_CLASS_3"/>
    <property type="match status" value="1"/>
</dbReference>
<dbReference type="EMBL" id="JBHRTI010000002">
    <property type="protein sequence ID" value="MFC3146185.1"/>
    <property type="molecule type" value="Genomic_DNA"/>
</dbReference>
<dbReference type="RefSeq" id="WP_377300468.1">
    <property type="nucleotide sequence ID" value="NZ_CP180191.1"/>
</dbReference>
<dbReference type="Pfam" id="PF00202">
    <property type="entry name" value="Aminotran_3"/>
    <property type="match status" value="1"/>
</dbReference>
<keyword evidence="4 9" id="KW-0032">Aminotransferase</keyword>
<reference evidence="10" key="1">
    <citation type="journal article" date="2019" name="Int. J. Syst. Evol. Microbiol.">
        <title>The Global Catalogue of Microorganisms (GCM) 10K type strain sequencing project: providing services to taxonomists for standard genome sequencing and annotation.</title>
        <authorList>
            <consortium name="The Broad Institute Genomics Platform"/>
            <consortium name="The Broad Institute Genome Sequencing Center for Infectious Disease"/>
            <person name="Wu L."/>
            <person name="Ma J."/>
        </authorList>
    </citation>
    <scope>NUCLEOTIDE SEQUENCE [LARGE SCALE GENOMIC DNA]</scope>
    <source>
        <strain evidence="10">KCTC 52168</strain>
    </source>
</reference>
<dbReference type="InterPro" id="IPR049704">
    <property type="entry name" value="Aminotrans_3_PPA_site"/>
</dbReference>
<comment type="similarity">
    <text evidence="8">Belongs to the class-III pyridoxal-phosphate-dependent aminotransferase family.</text>
</comment>
<evidence type="ECO:0000256" key="6">
    <source>
        <dbReference type="ARBA" id="ARBA00022898"/>
    </source>
</evidence>
<organism evidence="9 10">
    <name type="scientific">Piscinibacterium candidicorallinum</name>
    <dbReference type="NCBI Taxonomy" id="1793872"/>
    <lineage>
        <taxon>Bacteria</taxon>
        <taxon>Pseudomonadati</taxon>
        <taxon>Pseudomonadota</taxon>
        <taxon>Betaproteobacteria</taxon>
        <taxon>Burkholderiales</taxon>
        <taxon>Piscinibacterium</taxon>
    </lineage>
</organism>
<sequence>MNARLGTHIESTDAQHPLIALDHEVAAQNYAPLPIVAERAEGAYIWDTAGRRYLDMMAAYSAVSFGHGHPRLVGALVDQARKLAITSRAMHSDQLAPFLAELTRVTGLPKALPMNTGAEAVETALKAARKWAHKVKGVADGAQEIIVFDNNFHGRTTTVISFSSHASYKAGFGPLTPGFKSVPFGDIEAVRAALTPNTAAVLFEPIQGEGGVVVPPAGFLKALRELCTQERVLMIADEIQTGMGRTGRNFACEHEGVLPDAYCLGKTLGGGLLPVSAFVSTAEVMDLFVPGSHGSTFGGYPLAARVGLEALRVMQEEGLVERSERLGKLLRERLAAAKHPMITDIRGRGLMVGVQLHTSVDAHEFVEGLAEIGIITKDTHRNTVRLSPPLVIGERELEWAVDRFLQLLDDMGGLPKAA</sequence>
<dbReference type="InterPro" id="IPR015422">
    <property type="entry name" value="PyrdxlP-dep_Trfase_small"/>
</dbReference>
<name>A0ABV7H156_9BURK</name>
<gene>
    <name evidence="9" type="primary">rocD</name>
    <name evidence="9" type="ORF">ACFOEN_00860</name>
</gene>
<dbReference type="SUPFAM" id="SSF53383">
    <property type="entry name" value="PLP-dependent transferases"/>
    <property type="match status" value="1"/>
</dbReference>
<evidence type="ECO:0000256" key="8">
    <source>
        <dbReference type="RuleBase" id="RU003560"/>
    </source>
</evidence>
<dbReference type="InterPro" id="IPR010164">
    <property type="entry name" value="Orn_aminotrans"/>
</dbReference>
<evidence type="ECO:0000313" key="10">
    <source>
        <dbReference type="Proteomes" id="UP001595556"/>
    </source>
</evidence>
<keyword evidence="6 8" id="KW-0663">Pyridoxal phosphate</keyword>
<dbReference type="InterPro" id="IPR015421">
    <property type="entry name" value="PyrdxlP-dep_Trfase_major"/>
</dbReference>
<evidence type="ECO:0000256" key="4">
    <source>
        <dbReference type="ARBA" id="ARBA00022576"/>
    </source>
</evidence>
<evidence type="ECO:0000256" key="1">
    <source>
        <dbReference type="ARBA" id="ARBA00001933"/>
    </source>
</evidence>
<dbReference type="EC" id="2.6.1.13" evidence="3"/>
<proteinExistence type="inferred from homology"/>
<dbReference type="InterPro" id="IPR050103">
    <property type="entry name" value="Class-III_PLP-dep_AT"/>
</dbReference>
<dbReference type="CDD" id="cd00610">
    <property type="entry name" value="OAT_like"/>
    <property type="match status" value="1"/>
</dbReference>
<dbReference type="Gene3D" id="3.90.1150.10">
    <property type="entry name" value="Aspartate Aminotransferase, domain 1"/>
    <property type="match status" value="1"/>
</dbReference>
<dbReference type="InterPro" id="IPR015424">
    <property type="entry name" value="PyrdxlP-dep_Trfase"/>
</dbReference>
<evidence type="ECO:0000256" key="2">
    <source>
        <dbReference type="ARBA" id="ARBA00004998"/>
    </source>
</evidence>
<accession>A0ABV7H156</accession>
<evidence type="ECO:0000256" key="7">
    <source>
        <dbReference type="ARBA" id="ARBA00030587"/>
    </source>
</evidence>
<keyword evidence="5 9" id="KW-0808">Transferase</keyword>
<evidence type="ECO:0000313" key="9">
    <source>
        <dbReference type="EMBL" id="MFC3146185.1"/>
    </source>
</evidence>
<comment type="pathway">
    <text evidence="2">Amino-acid biosynthesis; L-proline biosynthesis; L-glutamate 5-semialdehyde from L-ornithine: step 1/1.</text>
</comment>
<dbReference type="Gene3D" id="3.40.640.10">
    <property type="entry name" value="Type I PLP-dependent aspartate aminotransferase-like (Major domain)"/>
    <property type="match status" value="1"/>
</dbReference>
<evidence type="ECO:0000256" key="5">
    <source>
        <dbReference type="ARBA" id="ARBA00022679"/>
    </source>
</evidence>
<dbReference type="InterPro" id="IPR005814">
    <property type="entry name" value="Aminotrans_3"/>
</dbReference>
<comment type="cofactor">
    <cofactor evidence="1">
        <name>pyridoxal 5'-phosphate</name>
        <dbReference type="ChEBI" id="CHEBI:597326"/>
    </cofactor>
</comment>
<comment type="caution">
    <text evidence="9">The sequence shown here is derived from an EMBL/GenBank/DDBJ whole genome shotgun (WGS) entry which is preliminary data.</text>
</comment>
<dbReference type="Proteomes" id="UP001595556">
    <property type="component" value="Unassembled WGS sequence"/>
</dbReference>
<protein>
    <recommendedName>
        <fullName evidence="3">ornithine aminotransferase</fullName>
        <ecNumber evidence="3">2.6.1.13</ecNumber>
    </recommendedName>
    <alternativeName>
        <fullName evidence="7">Ornithine--oxo-acid aminotransferase</fullName>
    </alternativeName>
</protein>